<dbReference type="EMBL" id="VOIH02000005">
    <property type="protein sequence ID" value="KAF3445882.1"/>
    <property type="molecule type" value="Genomic_DNA"/>
</dbReference>
<dbReference type="OrthoDB" id="1752359at2759"/>
<name>A0A8K0MHD7_9ROSA</name>
<accession>A0A8K0MHD7</accession>
<proteinExistence type="predicted"/>
<dbReference type="AlphaFoldDB" id="A0A8K0MHD7"/>
<dbReference type="Proteomes" id="UP000796880">
    <property type="component" value="Unassembled WGS sequence"/>
</dbReference>
<evidence type="ECO:0000313" key="1">
    <source>
        <dbReference type="EMBL" id="KAF3445882.1"/>
    </source>
</evidence>
<sequence>MSDSLSSDREIYEYEGNGTEYSDDTNVGEFTQNMNSEDCSTQSIRGDPQGIKVFVITDIRSSIKTTERPRRFLLPFGMNPNVVFRVPDRDGDPNRPKVGEVVFHIALFEYRLSFPLCPVFRKILHRWELAPKQLIPNS</sequence>
<comment type="caution">
    <text evidence="1">The sequence shown here is derived from an EMBL/GenBank/DDBJ whole genome shotgun (WGS) entry which is preliminary data.</text>
</comment>
<organism evidence="1 2">
    <name type="scientific">Rhamnella rubrinervis</name>
    <dbReference type="NCBI Taxonomy" id="2594499"/>
    <lineage>
        <taxon>Eukaryota</taxon>
        <taxon>Viridiplantae</taxon>
        <taxon>Streptophyta</taxon>
        <taxon>Embryophyta</taxon>
        <taxon>Tracheophyta</taxon>
        <taxon>Spermatophyta</taxon>
        <taxon>Magnoliopsida</taxon>
        <taxon>eudicotyledons</taxon>
        <taxon>Gunneridae</taxon>
        <taxon>Pentapetalae</taxon>
        <taxon>rosids</taxon>
        <taxon>fabids</taxon>
        <taxon>Rosales</taxon>
        <taxon>Rhamnaceae</taxon>
        <taxon>rhamnoid group</taxon>
        <taxon>Rhamneae</taxon>
        <taxon>Rhamnella</taxon>
    </lineage>
</organism>
<protein>
    <submittedName>
        <fullName evidence="1">Uncharacterized protein</fullName>
    </submittedName>
</protein>
<evidence type="ECO:0000313" key="2">
    <source>
        <dbReference type="Proteomes" id="UP000796880"/>
    </source>
</evidence>
<gene>
    <name evidence="1" type="ORF">FNV43_RR11059</name>
</gene>
<keyword evidence="2" id="KW-1185">Reference proteome</keyword>
<reference evidence="1" key="1">
    <citation type="submission" date="2020-03" db="EMBL/GenBank/DDBJ databases">
        <title>A high-quality chromosome-level genome assembly of a woody plant with both climbing and erect habits, Rhamnella rubrinervis.</title>
        <authorList>
            <person name="Lu Z."/>
            <person name="Yang Y."/>
            <person name="Zhu X."/>
            <person name="Sun Y."/>
        </authorList>
    </citation>
    <scope>NUCLEOTIDE SEQUENCE</scope>
    <source>
        <strain evidence="1">BYM</strain>
        <tissue evidence="1">Leaf</tissue>
    </source>
</reference>